<feature type="transmembrane region" description="Helical" evidence="6">
    <location>
        <begin position="20"/>
        <end position="42"/>
    </location>
</feature>
<feature type="domain" description="PAC" evidence="7">
    <location>
        <begin position="392"/>
        <end position="443"/>
    </location>
</feature>
<dbReference type="InterPro" id="IPR042240">
    <property type="entry name" value="CHASE_sf"/>
</dbReference>
<dbReference type="Pfam" id="PF00990">
    <property type="entry name" value="GGDEF"/>
    <property type="match status" value="1"/>
</dbReference>
<dbReference type="Gene3D" id="3.20.20.450">
    <property type="entry name" value="EAL domain"/>
    <property type="match status" value="1"/>
</dbReference>
<evidence type="ECO:0000256" key="3">
    <source>
        <dbReference type="ARBA" id="ARBA00022989"/>
    </source>
</evidence>
<evidence type="ECO:0000256" key="4">
    <source>
        <dbReference type="ARBA" id="ARBA00023136"/>
    </source>
</evidence>
<dbReference type="SUPFAM" id="SSF141868">
    <property type="entry name" value="EAL domain-like"/>
    <property type="match status" value="1"/>
</dbReference>
<dbReference type="Gene3D" id="3.30.450.350">
    <property type="entry name" value="CHASE domain"/>
    <property type="match status" value="1"/>
</dbReference>
<feature type="domain" description="CHASE" evidence="8">
    <location>
        <begin position="117"/>
        <end position="208"/>
    </location>
</feature>
<evidence type="ECO:0000259" key="9">
    <source>
        <dbReference type="PROSITE" id="PS50883"/>
    </source>
</evidence>
<keyword evidence="12" id="KW-1185">Reference proteome</keyword>
<dbReference type="Proteomes" id="UP001300261">
    <property type="component" value="Unassembled WGS sequence"/>
</dbReference>
<dbReference type="NCBIfam" id="TIGR00254">
    <property type="entry name" value="GGDEF"/>
    <property type="match status" value="1"/>
</dbReference>
<dbReference type="InterPro" id="IPR001633">
    <property type="entry name" value="EAL_dom"/>
</dbReference>
<dbReference type="InterPro" id="IPR013655">
    <property type="entry name" value="PAS_fold_3"/>
</dbReference>
<dbReference type="SUPFAM" id="SSF55785">
    <property type="entry name" value="PYP-like sensor domain (PAS domain)"/>
    <property type="match status" value="1"/>
</dbReference>
<dbReference type="Pfam" id="PF08447">
    <property type="entry name" value="PAS_3"/>
    <property type="match status" value="1"/>
</dbReference>
<sequence length="891" mass="99107">MPKSFFSRFGASHILTRPSLVSVAAVGIAFAVTVVAGVFAEVQNRSVHLQRARTNVGEQLGMVRARLEGNVNSNLQLVRGLVALIATQPDIDQDQFGRISSSLIGNHSQLRNVAGAPDLVVSLMYPMAGNEKAIGLDYRKNEQQRDAALRAVRSGQMVLAGPVNLLQGGTGFVGRFPVFTENADGTRGLWGLVAAVVDAERLYADSGLLDPDLPIEIALSGRDATMKDKTLFFGEDRILSKNPVLSEVVLPTGRWQIAAIPRGGWSAMPGNTWQVRLLFLAGGLLVLLPIFIAGQLYDQRREHIRELKRRQLQMESLSQRLKLALDTSKIGIWELNLGTGELTWDERMCELYDIPAGRDTSQYDVWAESLHPEDLKRAEKEYWDAINTGGTYHSDFRVILQDGTTRWIRAIGAVHTNLRGQRYILGVNWDVSTDIRLKTRLLNAKQNAEERNRELEDARALMEHHSLHDSLTGLPNRRFLDRQLLEEQSPQKPTALLHIDLDRFKHINDTLGHAAGDSMLTHAASVLQENAGPDDFVARIGGDEFVIAVTEPTDETKLAGLAGRIIEQMRQPVPFESHQCRIGVSIGIAMADTTLSDYGRHLLVDADIALYRAKSNGRNRFEFFSDTLKSEIIRNKRVADDILSGLERQEFLPFFQPQFDARTLEITGVEALARWNHPDEGILTPDIFLRTADELNVVPLIDRIILEQTLWQFTRWKAAGIAIPKVSVNVSAGRLNDADLIQSLDGLSFEPGSLSFELLESIFLDDQNQVIAANFERLRELGIDIEIDDFGTGYASIVSLIHLRPARLKIDRQLVIPITHSESQRRLVASIIEIGQSLGIKVLAEGVETMEHAAILRDLGCDALQGYAFAAPMPSAKLIEFVRGELWRKAS</sequence>
<dbReference type="PANTHER" id="PTHR44757">
    <property type="entry name" value="DIGUANYLATE CYCLASE DGCP"/>
    <property type="match status" value="1"/>
</dbReference>
<comment type="subcellular location">
    <subcellularLocation>
        <location evidence="1">Membrane</location>
    </subcellularLocation>
</comment>
<proteinExistence type="predicted"/>
<dbReference type="PROSITE" id="PS50887">
    <property type="entry name" value="GGDEF"/>
    <property type="match status" value="1"/>
</dbReference>
<dbReference type="EMBL" id="JAPEVI010000003">
    <property type="protein sequence ID" value="MCX2721735.1"/>
    <property type="molecule type" value="Genomic_DNA"/>
</dbReference>
<evidence type="ECO:0000313" key="11">
    <source>
        <dbReference type="EMBL" id="MCX2721735.1"/>
    </source>
</evidence>
<comment type="caution">
    <text evidence="11">The sequence shown here is derived from an EMBL/GenBank/DDBJ whole genome shotgun (WGS) entry which is preliminary data.</text>
</comment>
<evidence type="ECO:0000259" key="10">
    <source>
        <dbReference type="PROSITE" id="PS50887"/>
    </source>
</evidence>
<dbReference type="PROSITE" id="PS50113">
    <property type="entry name" value="PAC"/>
    <property type="match status" value="1"/>
</dbReference>
<dbReference type="SMART" id="SM00267">
    <property type="entry name" value="GGDEF"/>
    <property type="match status" value="1"/>
</dbReference>
<dbReference type="PROSITE" id="PS50839">
    <property type="entry name" value="CHASE"/>
    <property type="match status" value="1"/>
</dbReference>
<dbReference type="Gene3D" id="3.30.70.270">
    <property type="match status" value="1"/>
</dbReference>
<dbReference type="InterPro" id="IPR035919">
    <property type="entry name" value="EAL_sf"/>
</dbReference>
<dbReference type="InterPro" id="IPR035965">
    <property type="entry name" value="PAS-like_dom_sf"/>
</dbReference>
<evidence type="ECO:0000259" key="7">
    <source>
        <dbReference type="PROSITE" id="PS50113"/>
    </source>
</evidence>
<dbReference type="CDD" id="cd01949">
    <property type="entry name" value="GGDEF"/>
    <property type="match status" value="1"/>
</dbReference>
<dbReference type="RefSeq" id="WP_265961444.1">
    <property type="nucleotide sequence ID" value="NZ_JAPEVI010000003.1"/>
</dbReference>
<keyword evidence="2 6" id="KW-0812">Transmembrane</keyword>
<dbReference type="InterPro" id="IPR000160">
    <property type="entry name" value="GGDEF_dom"/>
</dbReference>
<evidence type="ECO:0000256" key="2">
    <source>
        <dbReference type="ARBA" id="ARBA00022692"/>
    </source>
</evidence>
<keyword evidence="3 6" id="KW-1133">Transmembrane helix</keyword>
<dbReference type="InterPro" id="IPR052155">
    <property type="entry name" value="Biofilm_reg_signaling"/>
</dbReference>
<accession>A0ABT3QXV5</accession>
<dbReference type="CDD" id="cd00130">
    <property type="entry name" value="PAS"/>
    <property type="match status" value="1"/>
</dbReference>
<dbReference type="SMART" id="SM00052">
    <property type="entry name" value="EAL"/>
    <property type="match status" value="1"/>
</dbReference>
<evidence type="ECO:0000259" key="8">
    <source>
        <dbReference type="PROSITE" id="PS50839"/>
    </source>
</evidence>
<dbReference type="InterPro" id="IPR000014">
    <property type="entry name" value="PAS"/>
</dbReference>
<gene>
    <name evidence="11" type="ORF">ON753_04845</name>
</gene>
<dbReference type="PROSITE" id="PS50883">
    <property type="entry name" value="EAL"/>
    <property type="match status" value="1"/>
</dbReference>
<dbReference type="InterPro" id="IPR006189">
    <property type="entry name" value="CHASE_dom"/>
</dbReference>
<feature type="transmembrane region" description="Helical" evidence="6">
    <location>
        <begin position="277"/>
        <end position="297"/>
    </location>
</feature>
<dbReference type="SUPFAM" id="SSF55073">
    <property type="entry name" value="Nucleotide cyclase"/>
    <property type="match status" value="1"/>
</dbReference>
<keyword evidence="5" id="KW-0175">Coiled coil</keyword>
<dbReference type="SMART" id="SM01079">
    <property type="entry name" value="CHASE"/>
    <property type="match status" value="1"/>
</dbReference>
<protein>
    <submittedName>
        <fullName evidence="11">EAL domain-containing protein</fullName>
    </submittedName>
</protein>
<dbReference type="Pfam" id="PF00563">
    <property type="entry name" value="EAL"/>
    <property type="match status" value="1"/>
</dbReference>
<organism evidence="11 12">
    <name type="scientific">Roseibium salinum</name>
    <dbReference type="NCBI Taxonomy" id="1604349"/>
    <lineage>
        <taxon>Bacteria</taxon>
        <taxon>Pseudomonadati</taxon>
        <taxon>Pseudomonadota</taxon>
        <taxon>Alphaproteobacteria</taxon>
        <taxon>Hyphomicrobiales</taxon>
        <taxon>Stappiaceae</taxon>
        <taxon>Roseibium</taxon>
    </lineage>
</organism>
<dbReference type="Gene3D" id="3.30.450.20">
    <property type="entry name" value="PAS domain"/>
    <property type="match status" value="1"/>
</dbReference>
<evidence type="ECO:0000313" key="12">
    <source>
        <dbReference type="Proteomes" id="UP001300261"/>
    </source>
</evidence>
<reference evidence="11 12" key="1">
    <citation type="journal article" date="2016" name="Int. J. Syst. Evol. Microbiol.">
        <title>Labrenzia salina sp. nov., isolated from the rhizosphere of the halophyte Arthrocnemum macrostachyum.</title>
        <authorList>
            <person name="Camacho M."/>
            <person name="Redondo-Gomez S."/>
            <person name="Rodriguez-Llorente I."/>
            <person name="Rohde M."/>
            <person name="Sproer C."/>
            <person name="Schumann P."/>
            <person name="Klenk H.P."/>
            <person name="Montero-Calasanz M.D.C."/>
        </authorList>
    </citation>
    <scope>NUCLEOTIDE SEQUENCE [LARGE SCALE GENOMIC DNA]</scope>
    <source>
        <strain evidence="11 12">DSM 29163</strain>
    </source>
</reference>
<name>A0ABT3QXV5_9HYPH</name>
<evidence type="ECO:0000256" key="6">
    <source>
        <dbReference type="SAM" id="Phobius"/>
    </source>
</evidence>
<keyword evidence="4 6" id="KW-0472">Membrane</keyword>
<dbReference type="Pfam" id="PF03924">
    <property type="entry name" value="CHASE"/>
    <property type="match status" value="1"/>
</dbReference>
<dbReference type="CDD" id="cd01948">
    <property type="entry name" value="EAL"/>
    <property type="match status" value="1"/>
</dbReference>
<evidence type="ECO:0000256" key="1">
    <source>
        <dbReference type="ARBA" id="ARBA00004370"/>
    </source>
</evidence>
<feature type="coiled-coil region" evidence="5">
    <location>
        <begin position="438"/>
        <end position="465"/>
    </location>
</feature>
<feature type="domain" description="EAL" evidence="9">
    <location>
        <begin position="635"/>
        <end position="886"/>
    </location>
</feature>
<dbReference type="InterPro" id="IPR000700">
    <property type="entry name" value="PAS-assoc_C"/>
</dbReference>
<evidence type="ECO:0000256" key="5">
    <source>
        <dbReference type="SAM" id="Coils"/>
    </source>
</evidence>
<feature type="domain" description="GGDEF" evidence="10">
    <location>
        <begin position="492"/>
        <end position="626"/>
    </location>
</feature>
<dbReference type="InterPro" id="IPR043128">
    <property type="entry name" value="Rev_trsase/Diguanyl_cyclase"/>
</dbReference>
<dbReference type="PANTHER" id="PTHR44757:SF2">
    <property type="entry name" value="BIOFILM ARCHITECTURE MAINTENANCE PROTEIN MBAA"/>
    <property type="match status" value="1"/>
</dbReference>
<dbReference type="InterPro" id="IPR029787">
    <property type="entry name" value="Nucleotide_cyclase"/>
</dbReference>